<reference evidence="9" key="1">
    <citation type="submission" date="2020-05" db="EMBL/GenBank/DDBJ databases">
        <authorList>
            <person name="Chiriac C."/>
            <person name="Salcher M."/>
            <person name="Ghai R."/>
            <person name="Kavagutti S V."/>
        </authorList>
    </citation>
    <scope>NUCLEOTIDE SEQUENCE</scope>
</reference>
<feature type="domain" description="RecX third three-helical" evidence="7">
    <location>
        <begin position="122"/>
        <end position="169"/>
    </location>
</feature>
<dbReference type="InterPro" id="IPR003783">
    <property type="entry name" value="Regulatory_RecX"/>
</dbReference>
<feature type="region of interest" description="Disordered" evidence="5">
    <location>
        <begin position="1"/>
        <end position="25"/>
    </location>
</feature>
<evidence type="ECO:0000256" key="5">
    <source>
        <dbReference type="SAM" id="MobiDB-lite"/>
    </source>
</evidence>
<evidence type="ECO:0000259" key="7">
    <source>
        <dbReference type="Pfam" id="PF21981"/>
    </source>
</evidence>
<dbReference type="Gene3D" id="1.10.10.10">
    <property type="entry name" value="Winged helix-like DNA-binding domain superfamily/Winged helix DNA-binding domain"/>
    <property type="match status" value="1"/>
</dbReference>
<dbReference type="GO" id="GO:0005737">
    <property type="term" value="C:cytoplasm"/>
    <property type="evidence" value="ECO:0007669"/>
    <property type="project" value="UniProtKB-SubCell"/>
</dbReference>
<proteinExistence type="inferred from homology"/>
<dbReference type="InterPro" id="IPR053926">
    <property type="entry name" value="RecX_HTH_1st"/>
</dbReference>
<feature type="domain" description="RecX second three-helical" evidence="6">
    <location>
        <begin position="75"/>
        <end position="116"/>
    </location>
</feature>
<evidence type="ECO:0000256" key="2">
    <source>
        <dbReference type="ARBA" id="ARBA00009695"/>
    </source>
</evidence>
<comment type="similarity">
    <text evidence="2">Belongs to the RecX family.</text>
</comment>
<dbReference type="Pfam" id="PF21981">
    <property type="entry name" value="RecX_HTH3"/>
    <property type="match status" value="1"/>
</dbReference>
<dbReference type="PANTHER" id="PTHR33602:SF1">
    <property type="entry name" value="REGULATORY PROTEIN RECX FAMILY PROTEIN"/>
    <property type="match status" value="1"/>
</dbReference>
<dbReference type="InterPro" id="IPR053924">
    <property type="entry name" value="RecX_HTH_2nd"/>
</dbReference>
<dbReference type="InterPro" id="IPR036388">
    <property type="entry name" value="WH-like_DNA-bd_sf"/>
</dbReference>
<dbReference type="AlphaFoldDB" id="A0A6J7C747"/>
<dbReference type="HAMAP" id="MF_01114">
    <property type="entry name" value="RecX"/>
    <property type="match status" value="1"/>
</dbReference>
<evidence type="ECO:0000259" key="6">
    <source>
        <dbReference type="Pfam" id="PF02631"/>
    </source>
</evidence>
<evidence type="ECO:0000256" key="4">
    <source>
        <dbReference type="ARBA" id="ARBA00022490"/>
    </source>
</evidence>
<organism evidence="9">
    <name type="scientific">freshwater metagenome</name>
    <dbReference type="NCBI Taxonomy" id="449393"/>
    <lineage>
        <taxon>unclassified sequences</taxon>
        <taxon>metagenomes</taxon>
        <taxon>ecological metagenomes</taxon>
    </lineage>
</organism>
<comment type="subcellular location">
    <subcellularLocation>
        <location evidence="1">Cytoplasm</location>
    </subcellularLocation>
</comment>
<dbReference type="InterPro" id="IPR053925">
    <property type="entry name" value="RecX_HTH_3rd"/>
</dbReference>
<dbReference type="EMBL" id="CAFBIZ010000232">
    <property type="protein sequence ID" value="CAB4852119.1"/>
    <property type="molecule type" value="Genomic_DNA"/>
</dbReference>
<keyword evidence="4" id="KW-0963">Cytoplasm</keyword>
<accession>A0A6J7C747</accession>
<dbReference type="PANTHER" id="PTHR33602">
    <property type="entry name" value="REGULATORY PROTEIN RECX FAMILY PROTEIN"/>
    <property type="match status" value="1"/>
</dbReference>
<protein>
    <recommendedName>
        <fullName evidence="3">Regulatory protein RecX</fullName>
    </recommendedName>
</protein>
<evidence type="ECO:0000259" key="8">
    <source>
        <dbReference type="Pfam" id="PF21982"/>
    </source>
</evidence>
<evidence type="ECO:0000313" key="9">
    <source>
        <dbReference type="EMBL" id="CAB4852119.1"/>
    </source>
</evidence>
<gene>
    <name evidence="9" type="ORF">UFOPK3268_01521</name>
</gene>
<evidence type="ECO:0000256" key="1">
    <source>
        <dbReference type="ARBA" id="ARBA00004496"/>
    </source>
</evidence>
<feature type="compositionally biased region" description="Low complexity" evidence="5">
    <location>
        <begin position="9"/>
        <end position="18"/>
    </location>
</feature>
<dbReference type="GO" id="GO:0006282">
    <property type="term" value="P:regulation of DNA repair"/>
    <property type="evidence" value="ECO:0007669"/>
    <property type="project" value="InterPro"/>
</dbReference>
<name>A0A6J7C747_9ZZZZ</name>
<dbReference type="Pfam" id="PF02631">
    <property type="entry name" value="RecX_HTH2"/>
    <property type="match status" value="1"/>
</dbReference>
<sequence length="202" mass="22210">MSSVRRGSSDGPAPGSSDEAIEADPVDHARSICLRQLTMGPRTRGQLETVLRRQDVDPDIAAVVLDRLVDLSLVDDAAFSQNYVRSRHSRRGLSRRAIGQELRGRGVTDEIVAEALEGLDPDDEIATAHALVARRMSATRTLEVQVRTRRLVGMLARKGYPGGLSMRVVREALLAERELDELETRFLEGLDVELSDAARLGE</sequence>
<dbReference type="Pfam" id="PF21982">
    <property type="entry name" value="RecX_HTH1"/>
    <property type="match status" value="1"/>
</dbReference>
<evidence type="ECO:0000256" key="3">
    <source>
        <dbReference type="ARBA" id="ARBA00018111"/>
    </source>
</evidence>
<feature type="domain" description="RecX first three-helical" evidence="8">
    <location>
        <begin position="29"/>
        <end position="68"/>
    </location>
</feature>